<dbReference type="RefSeq" id="WP_204937345.1">
    <property type="nucleotide sequence ID" value="NZ_BAAAUM010000002.1"/>
</dbReference>
<dbReference type="Gene3D" id="1.10.8.870">
    <property type="entry name" value="Alpha-glycerophosphate oxidase, cap domain"/>
    <property type="match status" value="1"/>
</dbReference>
<reference evidence="10" key="2">
    <citation type="submission" date="2023-01" db="EMBL/GenBank/DDBJ databases">
        <authorList>
            <person name="Sun Q."/>
            <person name="Evtushenko L."/>
        </authorList>
    </citation>
    <scope>NUCLEOTIDE SEQUENCE</scope>
    <source>
        <strain evidence="10">VKM Ac-1958</strain>
    </source>
</reference>
<dbReference type="InterPro" id="IPR038299">
    <property type="entry name" value="DAO_C_sf"/>
</dbReference>
<feature type="domain" description="FAD dependent oxidoreductase" evidence="8">
    <location>
        <begin position="40"/>
        <end position="401"/>
    </location>
</feature>
<dbReference type="PRINTS" id="PR01001">
    <property type="entry name" value="FADG3PDH"/>
</dbReference>
<dbReference type="PROSITE" id="PS00978">
    <property type="entry name" value="FAD_G3PDH_2"/>
    <property type="match status" value="1"/>
</dbReference>
<reference evidence="10" key="1">
    <citation type="journal article" date="2014" name="Int. J. Syst. Evol. Microbiol.">
        <title>Complete genome sequence of Corynebacterium casei LMG S-19264T (=DSM 44701T), isolated from a smear-ripened cheese.</title>
        <authorList>
            <consortium name="US DOE Joint Genome Institute (JGI-PGF)"/>
            <person name="Walter F."/>
            <person name="Albersmeier A."/>
            <person name="Kalinowski J."/>
            <person name="Ruckert C."/>
        </authorList>
    </citation>
    <scope>NUCLEOTIDE SEQUENCE</scope>
    <source>
        <strain evidence="10">VKM Ac-1958</strain>
    </source>
</reference>
<evidence type="ECO:0000259" key="8">
    <source>
        <dbReference type="Pfam" id="PF01266"/>
    </source>
</evidence>
<evidence type="ECO:0000256" key="5">
    <source>
        <dbReference type="ARBA" id="ARBA00022827"/>
    </source>
</evidence>
<gene>
    <name evidence="10" type="primary">glpD1</name>
    <name evidence="10" type="ORF">GCM10017596_21980</name>
</gene>
<dbReference type="PANTHER" id="PTHR11985">
    <property type="entry name" value="GLYCEROL-3-PHOSPHATE DEHYDROGENASE"/>
    <property type="match status" value="1"/>
</dbReference>
<dbReference type="SUPFAM" id="SSF51905">
    <property type="entry name" value="FAD/NAD(P)-binding domain"/>
    <property type="match status" value="1"/>
</dbReference>
<comment type="cofactor">
    <cofactor evidence="1 7">
        <name>FAD</name>
        <dbReference type="ChEBI" id="CHEBI:57692"/>
    </cofactor>
</comment>
<sequence>MARPRRTSAPLSTASHSAALNAARRTRELDELGTSAHPLDVLVIGGGVTGAGVALDAASRGLRVALVEAHDLAFGTSRWSSKLVHGGLRYLATGDIATARESARERHLLLTTIAPHLIRSLPQVLPFTPAVSGRQRFFGTLGMGLGDGLRMLAGTRAATLAPPRLISAQRAYELAPALNADGLRGGVVSHDGQLVDDARLVVVIARTAAAFGARILTRVRATHIAGDGATVEDTLTGETLQLRARSVINATGVWAGTLDDGIRVRPSRGTHIVLDAARLGSPSSALMVPHPGSISRFVFALPQQLGRVIVGLTDEDAPGPVPDVALPTEAEIDFLLTTLSSVLESPLDRTDVRGTFAGLRPLVETTESAASGSSADVSRRHLTRVGDDGVIAILGGKLTTYRAMAQDAIDRACAEYDLPAQPCVTPRLPLVGAPGSPIRVSQSTATALPPSLVARFGTEAAAVFATASCARPTDAIVDGLDITRAEIDFAVSHEGALDAGDVLDRRTRIGLVRDDRGRAEDTVSSLVDEALAKWG</sequence>
<comment type="similarity">
    <text evidence="2 7">Belongs to the FAD-dependent glycerol-3-phosphate dehydrogenase family.</text>
</comment>
<dbReference type="GO" id="GO:0009331">
    <property type="term" value="C:glycerol-3-phosphate dehydrogenase (FAD) complex"/>
    <property type="evidence" value="ECO:0007669"/>
    <property type="project" value="UniProtKB-UniRule"/>
</dbReference>
<dbReference type="GO" id="GO:0006071">
    <property type="term" value="P:glycerol metabolic process"/>
    <property type="evidence" value="ECO:0007669"/>
    <property type="project" value="UniProtKB-KW"/>
</dbReference>
<comment type="caution">
    <text evidence="10">The sequence shown here is derived from an EMBL/GenBank/DDBJ whole genome shotgun (WGS) entry which is preliminary data.</text>
</comment>
<evidence type="ECO:0000259" key="9">
    <source>
        <dbReference type="Pfam" id="PF16901"/>
    </source>
</evidence>
<comment type="catalytic activity">
    <reaction evidence="7">
        <text>a quinone + sn-glycerol 3-phosphate = dihydroxyacetone phosphate + a quinol</text>
        <dbReference type="Rhea" id="RHEA:18977"/>
        <dbReference type="ChEBI" id="CHEBI:24646"/>
        <dbReference type="ChEBI" id="CHEBI:57597"/>
        <dbReference type="ChEBI" id="CHEBI:57642"/>
        <dbReference type="ChEBI" id="CHEBI:132124"/>
        <dbReference type="EC" id="1.1.5.3"/>
    </reaction>
</comment>
<evidence type="ECO:0000256" key="6">
    <source>
        <dbReference type="ARBA" id="ARBA00023002"/>
    </source>
</evidence>
<evidence type="ECO:0000313" key="10">
    <source>
        <dbReference type="EMBL" id="GLK02483.1"/>
    </source>
</evidence>
<feature type="domain" description="Alpha-glycerophosphate oxidase C-terminal" evidence="9">
    <location>
        <begin position="423"/>
        <end position="528"/>
    </location>
</feature>
<dbReference type="Gene3D" id="3.30.9.10">
    <property type="entry name" value="D-Amino Acid Oxidase, subunit A, domain 2"/>
    <property type="match status" value="1"/>
</dbReference>
<evidence type="ECO:0000256" key="7">
    <source>
        <dbReference type="RuleBase" id="RU361217"/>
    </source>
</evidence>
<evidence type="ECO:0000256" key="2">
    <source>
        <dbReference type="ARBA" id="ARBA00007330"/>
    </source>
</evidence>
<keyword evidence="6 7" id="KW-0560">Oxidoreductase</keyword>
<accession>A0A9W6M9D7</accession>
<dbReference type="EC" id="1.1.5.3" evidence="7"/>
<dbReference type="Pfam" id="PF16901">
    <property type="entry name" value="DAO_C"/>
    <property type="match status" value="1"/>
</dbReference>
<dbReference type="Proteomes" id="UP001142325">
    <property type="component" value="Unassembled WGS sequence"/>
</dbReference>
<dbReference type="Gene3D" id="3.50.50.60">
    <property type="entry name" value="FAD/NAD(P)-binding domain"/>
    <property type="match status" value="1"/>
</dbReference>
<keyword evidence="11" id="KW-1185">Reference proteome</keyword>
<dbReference type="PANTHER" id="PTHR11985:SF35">
    <property type="entry name" value="ANAEROBIC GLYCEROL-3-PHOSPHATE DEHYDROGENASE SUBUNIT A"/>
    <property type="match status" value="1"/>
</dbReference>
<keyword evidence="3 7" id="KW-0285">Flavoprotein</keyword>
<name>A0A9W6M9D7_9MICO</name>
<dbReference type="InterPro" id="IPR036188">
    <property type="entry name" value="FAD/NAD-bd_sf"/>
</dbReference>
<dbReference type="InterPro" id="IPR000447">
    <property type="entry name" value="G3P_DH_FAD-dep"/>
</dbReference>
<evidence type="ECO:0000313" key="11">
    <source>
        <dbReference type="Proteomes" id="UP001142325"/>
    </source>
</evidence>
<keyword evidence="4" id="KW-0319">Glycerol metabolism</keyword>
<organism evidence="10 11">
    <name type="scientific">Microbacterium keratanolyticum</name>
    <dbReference type="NCBI Taxonomy" id="67574"/>
    <lineage>
        <taxon>Bacteria</taxon>
        <taxon>Bacillati</taxon>
        <taxon>Actinomycetota</taxon>
        <taxon>Actinomycetes</taxon>
        <taxon>Micrococcales</taxon>
        <taxon>Microbacteriaceae</taxon>
        <taxon>Microbacterium</taxon>
    </lineage>
</organism>
<evidence type="ECO:0000256" key="3">
    <source>
        <dbReference type="ARBA" id="ARBA00022630"/>
    </source>
</evidence>
<dbReference type="PROSITE" id="PS00977">
    <property type="entry name" value="FAD_G3PDH_1"/>
    <property type="match status" value="1"/>
</dbReference>
<dbReference type="GO" id="GO:0046168">
    <property type="term" value="P:glycerol-3-phosphate catabolic process"/>
    <property type="evidence" value="ECO:0007669"/>
    <property type="project" value="TreeGrafter"/>
</dbReference>
<dbReference type="InterPro" id="IPR006076">
    <property type="entry name" value="FAD-dep_OxRdtase"/>
</dbReference>
<dbReference type="InterPro" id="IPR031656">
    <property type="entry name" value="DAO_C"/>
</dbReference>
<evidence type="ECO:0000256" key="1">
    <source>
        <dbReference type="ARBA" id="ARBA00001974"/>
    </source>
</evidence>
<dbReference type="AlphaFoldDB" id="A0A9W6M9D7"/>
<evidence type="ECO:0000256" key="4">
    <source>
        <dbReference type="ARBA" id="ARBA00022798"/>
    </source>
</evidence>
<dbReference type="Pfam" id="PF01266">
    <property type="entry name" value="DAO"/>
    <property type="match status" value="1"/>
</dbReference>
<keyword evidence="5" id="KW-0274">FAD</keyword>
<proteinExistence type="inferred from homology"/>
<protein>
    <recommendedName>
        <fullName evidence="7">Glycerol-3-phosphate dehydrogenase</fullName>
        <ecNumber evidence="7">1.1.5.3</ecNumber>
    </recommendedName>
</protein>
<dbReference type="GO" id="GO:0004368">
    <property type="term" value="F:glycerol-3-phosphate dehydrogenase (quinone) activity"/>
    <property type="evidence" value="ECO:0007669"/>
    <property type="project" value="UniProtKB-EC"/>
</dbReference>
<dbReference type="EMBL" id="BSET01000002">
    <property type="protein sequence ID" value="GLK02483.1"/>
    <property type="molecule type" value="Genomic_DNA"/>
</dbReference>